<dbReference type="PROSITE" id="PS51257">
    <property type="entry name" value="PROKAR_LIPOPROTEIN"/>
    <property type="match status" value="1"/>
</dbReference>
<proteinExistence type="predicted"/>
<gene>
    <name evidence="2" type="ORF">FSB76_12085</name>
</gene>
<dbReference type="Proteomes" id="UP000321362">
    <property type="component" value="Chromosome"/>
</dbReference>
<accession>A0A5B8VZ48</accession>
<keyword evidence="3" id="KW-1185">Reference proteome</keyword>
<evidence type="ECO:0000313" key="3">
    <source>
        <dbReference type="Proteomes" id="UP000321362"/>
    </source>
</evidence>
<dbReference type="KEGG" id="mgk:FSB76_12085"/>
<dbReference type="EMBL" id="CP042437">
    <property type="protein sequence ID" value="QEC76653.1"/>
    <property type="molecule type" value="Genomic_DNA"/>
</dbReference>
<evidence type="ECO:0000313" key="2">
    <source>
        <dbReference type="EMBL" id="QEC76653.1"/>
    </source>
</evidence>
<name>A0A5B8VZ48_9SPHI</name>
<sequence length="75" mass="8427">MNKLLLLFAAVIGISSCKTAPQVDAVKQARIDDSLIRVYLSNNPVVKAVKIRRDCTTRLLNRVRAPQQPSILRLR</sequence>
<organism evidence="2 3">
    <name type="scientific">Mucilaginibacter ginsenosidivorax</name>
    <dbReference type="NCBI Taxonomy" id="862126"/>
    <lineage>
        <taxon>Bacteria</taxon>
        <taxon>Pseudomonadati</taxon>
        <taxon>Bacteroidota</taxon>
        <taxon>Sphingobacteriia</taxon>
        <taxon>Sphingobacteriales</taxon>
        <taxon>Sphingobacteriaceae</taxon>
        <taxon>Mucilaginibacter</taxon>
    </lineage>
</organism>
<feature type="signal peptide" evidence="1">
    <location>
        <begin position="1"/>
        <end position="20"/>
    </location>
</feature>
<evidence type="ECO:0000256" key="1">
    <source>
        <dbReference type="SAM" id="SignalP"/>
    </source>
</evidence>
<protein>
    <submittedName>
        <fullName evidence="2">Uncharacterized protein</fullName>
    </submittedName>
</protein>
<dbReference type="RefSeq" id="WP_147053823.1">
    <property type="nucleotide sequence ID" value="NZ_CP042437.1"/>
</dbReference>
<dbReference type="AlphaFoldDB" id="A0A5B8VZ48"/>
<reference evidence="2 3" key="1">
    <citation type="journal article" date="2013" name="J. Microbiol.">
        <title>Mucilaginibacter ginsenosidivorax sp. nov., with ginsenoside converting activity isolated from sediment.</title>
        <authorList>
            <person name="Kim J.K."/>
            <person name="Choi T.E."/>
            <person name="Liu Q.M."/>
            <person name="Park H.Y."/>
            <person name="Yi T.H."/>
            <person name="Yoon M.H."/>
            <person name="Kim S.C."/>
            <person name="Im W.T."/>
        </authorList>
    </citation>
    <scope>NUCLEOTIDE SEQUENCE [LARGE SCALE GENOMIC DNA]</scope>
    <source>
        <strain evidence="2 3">KHI28</strain>
    </source>
</reference>
<keyword evidence="1" id="KW-0732">Signal</keyword>
<feature type="chain" id="PRO_5022982680" evidence="1">
    <location>
        <begin position="21"/>
        <end position="75"/>
    </location>
</feature>